<keyword evidence="12 17" id="KW-1133">Transmembrane helix</keyword>
<dbReference type="Pfam" id="PF02706">
    <property type="entry name" value="Wzz"/>
    <property type="match status" value="1"/>
</dbReference>
<dbReference type="STRING" id="156994.SAMN04488028_106181"/>
<dbReference type="InterPro" id="IPR005702">
    <property type="entry name" value="Wzc-like_C"/>
</dbReference>
<evidence type="ECO:0000256" key="14">
    <source>
        <dbReference type="ARBA" id="ARBA00023137"/>
    </source>
</evidence>
<evidence type="ECO:0000256" key="9">
    <source>
        <dbReference type="ARBA" id="ARBA00022741"/>
    </source>
</evidence>
<keyword evidence="6" id="KW-0997">Cell inner membrane</keyword>
<dbReference type="InterPro" id="IPR027417">
    <property type="entry name" value="P-loop_NTPase"/>
</dbReference>
<keyword evidence="7" id="KW-0808">Transferase</keyword>
<dbReference type="Pfam" id="PF13614">
    <property type="entry name" value="AAA_31"/>
    <property type="match status" value="1"/>
</dbReference>
<evidence type="ECO:0000256" key="15">
    <source>
        <dbReference type="ARBA" id="ARBA00051245"/>
    </source>
</evidence>
<keyword evidence="22" id="KW-1185">Reference proteome</keyword>
<evidence type="ECO:0000256" key="5">
    <source>
        <dbReference type="ARBA" id="ARBA00022475"/>
    </source>
</evidence>
<keyword evidence="10" id="KW-0418">Kinase</keyword>
<dbReference type="Proteomes" id="UP000184474">
    <property type="component" value="Unassembled WGS sequence"/>
</dbReference>
<protein>
    <recommendedName>
        <fullName evidence="4">non-specific protein-tyrosine kinase</fullName>
        <ecNumber evidence="4">2.7.10.2</ecNumber>
    </recommendedName>
</protein>
<evidence type="ECO:0000256" key="2">
    <source>
        <dbReference type="ARBA" id="ARBA00007316"/>
    </source>
</evidence>
<evidence type="ECO:0000256" key="17">
    <source>
        <dbReference type="SAM" id="Phobius"/>
    </source>
</evidence>
<evidence type="ECO:0000259" key="18">
    <source>
        <dbReference type="Pfam" id="PF02706"/>
    </source>
</evidence>
<dbReference type="RefSeq" id="WP_073123946.1">
    <property type="nucleotide sequence ID" value="NZ_FRAA01000006.1"/>
</dbReference>
<feature type="domain" description="Tyrosine-protein kinase G-rich" evidence="20">
    <location>
        <begin position="453"/>
        <end position="513"/>
    </location>
</feature>
<evidence type="ECO:0000256" key="7">
    <source>
        <dbReference type="ARBA" id="ARBA00022679"/>
    </source>
</evidence>
<evidence type="ECO:0000256" key="6">
    <source>
        <dbReference type="ARBA" id="ARBA00022519"/>
    </source>
</evidence>
<evidence type="ECO:0000256" key="11">
    <source>
        <dbReference type="ARBA" id="ARBA00022840"/>
    </source>
</evidence>
<evidence type="ECO:0000256" key="12">
    <source>
        <dbReference type="ARBA" id="ARBA00022989"/>
    </source>
</evidence>
<comment type="similarity">
    <text evidence="3">Belongs to the etk/wzc family.</text>
</comment>
<feature type="transmembrane region" description="Helical" evidence="17">
    <location>
        <begin position="41"/>
        <end position="59"/>
    </location>
</feature>
<evidence type="ECO:0000256" key="16">
    <source>
        <dbReference type="SAM" id="MobiDB-lite"/>
    </source>
</evidence>
<evidence type="ECO:0000256" key="1">
    <source>
        <dbReference type="ARBA" id="ARBA00004429"/>
    </source>
</evidence>
<comment type="subcellular location">
    <subcellularLocation>
        <location evidence="1">Cell inner membrane</location>
        <topology evidence="1">Multi-pass membrane protein</topology>
    </subcellularLocation>
</comment>
<feature type="domain" description="AAA" evidence="19">
    <location>
        <begin position="587"/>
        <end position="717"/>
    </location>
</feature>
<dbReference type="InterPro" id="IPR032807">
    <property type="entry name" value="GNVR"/>
</dbReference>
<comment type="similarity">
    <text evidence="2">Belongs to the CpsD/CapB family.</text>
</comment>
<feature type="transmembrane region" description="Helical" evidence="17">
    <location>
        <begin position="497"/>
        <end position="520"/>
    </location>
</feature>
<name>A0A1M6TTV4_REIAG</name>
<comment type="catalytic activity">
    <reaction evidence="15">
        <text>L-tyrosyl-[protein] + ATP = O-phospho-L-tyrosyl-[protein] + ADP + H(+)</text>
        <dbReference type="Rhea" id="RHEA:10596"/>
        <dbReference type="Rhea" id="RHEA-COMP:10136"/>
        <dbReference type="Rhea" id="RHEA-COMP:20101"/>
        <dbReference type="ChEBI" id="CHEBI:15378"/>
        <dbReference type="ChEBI" id="CHEBI:30616"/>
        <dbReference type="ChEBI" id="CHEBI:46858"/>
        <dbReference type="ChEBI" id="CHEBI:61978"/>
        <dbReference type="ChEBI" id="CHEBI:456216"/>
        <dbReference type="EC" id="2.7.10.2"/>
    </reaction>
</comment>
<dbReference type="PANTHER" id="PTHR32309:SF13">
    <property type="entry name" value="FERRIC ENTEROBACTIN TRANSPORT PROTEIN FEPE"/>
    <property type="match status" value="1"/>
</dbReference>
<dbReference type="EC" id="2.7.10.2" evidence="4"/>
<dbReference type="EMBL" id="FRAA01000006">
    <property type="protein sequence ID" value="SHK60320.1"/>
    <property type="molecule type" value="Genomic_DNA"/>
</dbReference>
<dbReference type="InterPro" id="IPR003856">
    <property type="entry name" value="LPS_length_determ_N"/>
</dbReference>
<dbReference type="InterPro" id="IPR025669">
    <property type="entry name" value="AAA_dom"/>
</dbReference>
<evidence type="ECO:0000256" key="13">
    <source>
        <dbReference type="ARBA" id="ARBA00023136"/>
    </source>
</evidence>
<evidence type="ECO:0000313" key="22">
    <source>
        <dbReference type="Proteomes" id="UP000184474"/>
    </source>
</evidence>
<dbReference type="FunFam" id="3.40.50.300:FF:000527">
    <property type="entry name" value="Tyrosine-protein kinase etk"/>
    <property type="match status" value="1"/>
</dbReference>
<evidence type="ECO:0000259" key="19">
    <source>
        <dbReference type="Pfam" id="PF13614"/>
    </source>
</evidence>
<evidence type="ECO:0000256" key="3">
    <source>
        <dbReference type="ARBA" id="ARBA00008883"/>
    </source>
</evidence>
<dbReference type="GO" id="GO:0005886">
    <property type="term" value="C:plasma membrane"/>
    <property type="evidence" value="ECO:0007669"/>
    <property type="project" value="UniProtKB-SubCell"/>
</dbReference>
<accession>A0A1M6TTV4</accession>
<dbReference type="Gene3D" id="3.40.50.300">
    <property type="entry name" value="P-loop containing nucleotide triphosphate hydrolases"/>
    <property type="match status" value="1"/>
</dbReference>
<keyword evidence="8 17" id="KW-0812">Transmembrane</keyword>
<proteinExistence type="inferred from homology"/>
<evidence type="ECO:0000313" key="21">
    <source>
        <dbReference type="EMBL" id="SHK60320.1"/>
    </source>
</evidence>
<dbReference type="InterPro" id="IPR050445">
    <property type="entry name" value="Bact_polysacc_biosynth/exp"/>
</dbReference>
<dbReference type="GO" id="GO:0042802">
    <property type="term" value="F:identical protein binding"/>
    <property type="evidence" value="ECO:0007669"/>
    <property type="project" value="UniProtKB-ARBA"/>
</dbReference>
<dbReference type="AlphaFoldDB" id="A0A1M6TTV4"/>
<gene>
    <name evidence="21" type="ORF">SAMN04488028_106181</name>
</gene>
<evidence type="ECO:0000256" key="10">
    <source>
        <dbReference type="ARBA" id="ARBA00022777"/>
    </source>
</evidence>
<evidence type="ECO:0000259" key="20">
    <source>
        <dbReference type="Pfam" id="PF13807"/>
    </source>
</evidence>
<dbReference type="NCBIfam" id="TIGR01007">
    <property type="entry name" value="eps_fam"/>
    <property type="match status" value="1"/>
</dbReference>
<keyword evidence="5" id="KW-1003">Cell membrane</keyword>
<dbReference type="GO" id="GO:0004715">
    <property type="term" value="F:non-membrane spanning protein tyrosine kinase activity"/>
    <property type="evidence" value="ECO:0007669"/>
    <property type="project" value="UniProtKB-EC"/>
</dbReference>
<dbReference type="SUPFAM" id="SSF52540">
    <property type="entry name" value="P-loop containing nucleoside triphosphate hydrolases"/>
    <property type="match status" value="1"/>
</dbReference>
<evidence type="ECO:0000256" key="4">
    <source>
        <dbReference type="ARBA" id="ARBA00011903"/>
    </source>
</evidence>
<keyword evidence="13 17" id="KW-0472">Membrane</keyword>
<dbReference type="Pfam" id="PF13807">
    <property type="entry name" value="GNVR"/>
    <property type="match status" value="1"/>
</dbReference>
<reference evidence="22" key="1">
    <citation type="submission" date="2016-11" db="EMBL/GenBank/DDBJ databases">
        <authorList>
            <person name="Varghese N."/>
            <person name="Submissions S."/>
        </authorList>
    </citation>
    <scope>NUCLEOTIDE SEQUENCE [LARGE SCALE GENOMIC DNA]</scope>
    <source>
        <strain evidence="22">DSM 26134</strain>
    </source>
</reference>
<feature type="region of interest" description="Disordered" evidence="16">
    <location>
        <begin position="1"/>
        <end position="23"/>
    </location>
</feature>
<evidence type="ECO:0000256" key="8">
    <source>
        <dbReference type="ARBA" id="ARBA00022692"/>
    </source>
</evidence>
<dbReference type="CDD" id="cd05387">
    <property type="entry name" value="BY-kinase"/>
    <property type="match status" value="1"/>
</dbReference>
<dbReference type="GO" id="GO:0005524">
    <property type="term" value="F:ATP binding"/>
    <property type="evidence" value="ECO:0007669"/>
    <property type="project" value="UniProtKB-KW"/>
</dbReference>
<keyword evidence="9" id="KW-0547">Nucleotide-binding</keyword>
<dbReference type="PANTHER" id="PTHR32309">
    <property type="entry name" value="TYROSINE-PROTEIN KINASE"/>
    <property type="match status" value="1"/>
</dbReference>
<keyword evidence="14" id="KW-0829">Tyrosine-protein kinase</keyword>
<organism evidence="21 22">
    <name type="scientific">Reichenbachiella agariperforans</name>
    <dbReference type="NCBI Taxonomy" id="156994"/>
    <lineage>
        <taxon>Bacteria</taxon>
        <taxon>Pseudomonadati</taxon>
        <taxon>Bacteroidota</taxon>
        <taxon>Cytophagia</taxon>
        <taxon>Cytophagales</taxon>
        <taxon>Reichenbachiellaceae</taxon>
        <taxon>Reichenbachiella</taxon>
    </lineage>
</organism>
<sequence length="794" mass="90143">MNFSPEHNVLNQTNNQNADSSGSPLDDLDFDKIKQVFVKNVIWMLLILLLINASTVLYVRYTKPIYSSESILKLDIKSEAGILGIQNPMDQDIKGLSGEIEILKSRLFASQVVNAVGMDVSYFRPGRSHLSDERYGNSPFQVLYNELSSELLDRRIYIEFVGDNHFYLSLDHDQTEGRPKYKFGEMISHRLGELTIQKTSNFASQKNLVEFYFIINSEDALINYFQKNIVVEPINFNANTIKIALSDPNKYKAKSLLQAIDTIYLNFTKAAKNLAVEQKISFLDRQMKKTQVELEQYEDYFEKFTIQNRTTDLSRDLNNTIQLLNQLDSQRFKIRNQITAIELASEQLDEGTPISPVDMPKEIMQLLVDYNKLKNERMLKLESYNENTQVIQRLNQRLEISQNSAKFRLTSYLDNLISTQKELAEKRKFLESNFAELPSMGTSYNKNRRLHSLQEEFYFSLIHSKIELEIAKAGTVTNFVILSPASMPNEPIKPKKLIIYGAGAIISLVICFLFGAIAYISDDKISNSRELEKHLMAPLLGVVPKYRAEKLPTTRLVVSNNPKSSMSEALRSIRTNMEFMSSGNGRKIISITSTVSGEGKTFITVNLAAIFAYSGLKVVVIDLDMRKPKVHLAFGKQETSKGVSTILIGKNTVDECLNTTEVEDLHYISAGPTPPNPSELLLGKRYDEFISELKEKFDIIMLDTPPVGLVTDGILVMKKSDLPLYVVRANYSKRSYLKSVHGLIRNNKFHNMSVIFNSASNKGTYGYGYGSGGTSGYYEETVKSKKRSFFRKKS</sequence>
<feature type="domain" description="Polysaccharide chain length determinant N-terminal" evidence="18">
    <location>
        <begin position="26"/>
        <end position="114"/>
    </location>
</feature>
<keyword evidence="11" id="KW-0067">ATP-binding</keyword>